<feature type="compositionally biased region" description="Polar residues" evidence="10">
    <location>
        <begin position="16"/>
        <end position="38"/>
    </location>
</feature>
<dbReference type="InterPro" id="IPR034001">
    <property type="entry name" value="ABCG_PDR_1"/>
</dbReference>
<dbReference type="InterPro" id="IPR017871">
    <property type="entry name" value="ABC_transporter-like_CS"/>
</dbReference>
<dbReference type="InterPro" id="IPR003439">
    <property type="entry name" value="ABC_transporter-like_ATP-bd"/>
</dbReference>
<dbReference type="GO" id="GO:0005886">
    <property type="term" value="C:plasma membrane"/>
    <property type="evidence" value="ECO:0007669"/>
    <property type="project" value="UniProtKB-SubCell"/>
</dbReference>
<evidence type="ECO:0000256" key="3">
    <source>
        <dbReference type="ARBA" id="ARBA00022448"/>
    </source>
</evidence>
<sequence>MANANGTKQTGERRSLCSTMSNDQEGPHRSQSSQDEQHPITQVWNKHTDAIPPDSCQFDRHEWAKRNIRILDSMAGEARQRGVLFEDISIQASGSPLQIQPTVLSALIRPVASVVNLLFHKESHQHRTKILHKFDGLVRSGELLLVLGRPGSGCSTFLKAICGYLDGLHLDPASKIQYRGVSFARMMNEYRGEVVYNQEEDHHFPHLTVGETLEFAAYARAPHIRLGNLSREEYAKIVVQVVMALFELSHAHNTQVGNEYVRGVSGGERKRVSIAEMTLARAAIGAWDNSTRGLDANSALAFVQTLRLSANLTKTCHAAAVYQASEPIYNTFDNVTVLYEGRQVYFGPCRHAVAYFEKMGWKRHPRQASADFLTAITNPGEREAKPGMAEKVPRTSEDFEAYWKQSPEYVELREMMRNYAQSFPLDGTEETKLNHAKRTEQANHVRPSSTFLLSVAMQVRLCLVRAYRRSLNDRAGIIATAVVQIVLAVLIGSLFYDIPASSAGLAQRASVIFLAVLTNNLIALLEINVLYSQRPIVEKHARYTFVHPFAEALAGVIMDLPIKGMSGAGKTTLLNVLSQRMTCGVVAGEMLVNGSGLNTSICRKTGYVEQNDLHCETSTIREALRFSAALRQPPSVSMEEKYAFVEEVIQMLGMEDFAEAIIGNPDGGLNIEQRKLLTIGVELAAKPEVLIFLDEPTSGLDSQSSWAICAFLRKLADHGQAVLATIHQPSAVIFEQFDRLLLLAKGGKTVYFGDIGSHSRTLLDYLQTNGARPCEPTENPAEYMLQVVSEGSQGSSQSIDWVDIWNRSPQNQEVLDQLHHISSSPFQAPNIDTYSKLEFAMPISAQLYLVMRRDFQQYYRQPEYIMAKLALGVISGLFVGFSFWMSDNSNQGFQNTLFSLFLLCTIFSTMVNQIMPKFISRRALYELRERPSRTYSWKVFILSQVIVELPWQALLGICTWASFYFSVYGWKQDPQRQGLVFLFVLQFFLFASSFAHLIASAVPSPVLGSMLALFMFVLSLLSNGVMQAPSALPPFWNYMHKVSPLTYYVGGISATALHGRPIHCSDQEMVSFDAPAGQTCGQYLERFLEIAPGKLYNWNSTGQCQYCPLRSADQYLANRDISWELRWRDYGILWAYFAFNILGAIFLYYLFRVLPYLRKNKGKKTNPQHLMTDKK</sequence>
<evidence type="ECO:0000256" key="7">
    <source>
        <dbReference type="ARBA" id="ARBA00022840"/>
    </source>
</evidence>
<evidence type="ECO:0000256" key="2">
    <source>
        <dbReference type="ARBA" id="ARBA00006012"/>
    </source>
</evidence>
<feature type="transmembrane region" description="Helical" evidence="11">
    <location>
        <begin position="1132"/>
        <end position="1151"/>
    </location>
</feature>
<dbReference type="InterPro" id="IPR043926">
    <property type="entry name" value="ABCG_dom"/>
</dbReference>
<dbReference type="SUPFAM" id="SSF52540">
    <property type="entry name" value="P-loop containing nucleoside triphosphate hydrolases"/>
    <property type="match status" value="2"/>
</dbReference>
<evidence type="ECO:0000259" key="12">
    <source>
        <dbReference type="PROSITE" id="PS50893"/>
    </source>
</evidence>
<keyword evidence="3" id="KW-0813">Transport</keyword>
<dbReference type="Pfam" id="PF00005">
    <property type="entry name" value="ABC_tran"/>
    <property type="match status" value="2"/>
</dbReference>
<comment type="subcellular location">
    <subcellularLocation>
        <location evidence="1">Cell membrane</location>
        <topology evidence="1">Multi-pass membrane protein</topology>
    </subcellularLocation>
</comment>
<comment type="similarity">
    <text evidence="2">Belongs to the ABC transporter superfamily. ABCG family. PDR (TC 3.A.1.205) subfamily.</text>
</comment>
<dbReference type="PANTHER" id="PTHR19241">
    <property type="entry name" value="ATP-BINDING CASSETTE TRANSPORTER"/>
    <property type="match status" value="1"/>
</dbReference>
<dbReference type="OrthoDB" id="245989at2759"/>
<feature type="transmembrane region" description="Helical" evidence="11">
    <location>
        <begin position="475"/>
        <end position="496"/>
    </location>
</feature>
<evidence type="ECO:0000256" key="11">
    <source>
        <dbReference type="SAM" id="Phobius"/>
    </source>
</evidence>
<dbReference type="PROSITE" id="PS50893">
    <property type="entry name" value="ABC_TRANSPORTER_2"/>
    <property type="match status" value="2"/>
</dbReference>
<feature type="transmembrane region" description="Helical" evidence="11">
    <location>
        <begin position="508"/>
        <end position="531"/>
    </location>
</feature>
<evidence type="ECO:0000313" key="14">
    <source>
        <dbReference type="Proteomes" id="UP000177622"/>
    </source>
</evidence>
<keyword evidence="14" id="KW-1185">Reference proteome</keyword>
<accession>A0A1F5LG50</accession>
<feature type="transmembrane region" description="Helical" evidence="11">
    <location>
        <begin position="939"/>
        <end position="967"/>
    </location>
</feature>
<gene>
    <name evidence="13" type="ORF">PENARI_c011G05897</name>
</gene>
<dbReference type="CDD" id="cd03233">
    <property type="entry name" value="ABCG_PDR_domain1"/>
    <property type="match status" value="1"/>
</dbReference>
<keyword evidence="6" id="KW-0547">Nucleotide-binding</keyword>
<dbReference type="Gene3D" id="3.40.50.300">
    <property type="entry name" value="P-loop containing nucleotide triphosphate hydrolases"/>
    <property type="match status" value="2"/>
</dbReference>
<dbReference type="GeneID" id="34577346"/>
<evidence type="ECO:0000256" key="6">
    <source>
        <dbReference type="ARBA" id="ARBA00022741"/>
    </source>
</evidence>
<feature type="transmembrane region" description="Helical" evidence="11">
    <location>
        <begin position="897"/>
        <end position="919"/>
    </location>
</feature>
<dbReference type="Pfam" id="PF01061">
    <property type="entry name" value="ABC2_membrane"/>
    <property type="match status" value="1"/>
</dbReference>
<dbReference type="EMBL" id="LXJU01000011">
    <property type="protein sequence ID" value="OGE52188.1"/>
    <property type="molecule type" value="Genomic_DNA"/>
</dbReference>
<dbReference type="InterPro" id="IPR003593">
    <property type="entry name" value="AAA+_ATPase"/>
</dbReference>
<dbReference type="InterPro" id="IPR027417">
    <property type="entry name" value="P-loop_NTPase"/>
</dbReference>
<evidence type="ECO:0000256" key="5">
    <source>
        <dbReference type="ARBA" id="ARBA00022692"/>
    </source>
</evidence>
<name>A0A1F5LG50_PENAI</name>
<proteinExistence type="inferred from homology"/>
<feature type="domain" description="ABC transporter" evidence="12">
    <location>
        <begin position="112"/>
        <end position="365"/>
    </location>
</feature>
<feature type="transmembrane region" description="Helical" evidence="11">
    <location>
        <begin position="979"/>
        <end position="999"/>
    </location>
</feature>
<feature type="region of interest" description="Disordered" evidence="10">
    <location>
        <begin position="1"/>
        <end position="38"/>
    </location>
</feature>
<dbReference type="STRING" id="1835702.A0A1F5LG50"/>
<dbReference type="SMART" id="SM00382">
    <property type="entry name" value="AAA"/>
    <property type="match status" value="2"/>
</dbReference>
<dbReference type="FunFam" id="3.40.50.300:FF:000054">
    <property type="entry name" value="ABC multidrug transporter atrF"/>
    <property type="match status" value="1"/>
</dbReference>
<feature type="transmembrane region" description="Helical" evidence="11">
    <location>
        <begin position="865"/>
        <end position="885"/>
    </location>
</feature>
<evidence type="ECO:0000256" key="4">
    <source>
        <dbReference type="ARBA" id="ARBA00022475"/>
    </source>
</evidence>
<evidence type="ECO:0000256" key="1">
    <source>
        <dbReference type="ARBA" id="ARBA00004651"/>
    </source>
</evidence>
<keyword evidence="8 11" id="KW-1133">Transmembrane helix</keyword>
<organism evidence="13 14">
    <name type="scientific">Penicillium arizonense</name>
    <dbReference type="NCBI Taxonomy" id="1835702"/>
    <lineage>
        <taxon>Eukaryota</taxon>
        <taxon>Fungi</taxon>
        <taxon>Dikarya</taxon>
        <taxon>Ascomycota</taxon>
        <taxon>Pezizomycotina</taxon>
        <taxon>Eurotiomycetes</taxon>
        <taxon>Eurotiomycetidae</taxon>
        <taxon>Eurotiales</taxon>
        <taxon>Aspergillaceae</taxon>
        <taxon>Penicillium</taxon>
    </lineage>
</organism>
<keyword evidence="9 11" id="KW-0472">Membrane</keyword>
<evidence type="ECO:0000256" key="10">
    <source>
        <dbReference type="SAM" id="MobiDB-lite"/>
    </source>
</evidence>
<dbReference type="AlphaFoldDB" id="A0A1F5LG50"/>
<dbReference type="InterPro" id="IPR013525">
    <property type="entry name" value="ABC2_TM"/>
</dbReference>
<evidence type="ECO:0000256" key="9">
    <source>
        <dbReference type="ARBA" id="ARBA00023136"/>
    </source>
</evidence>
<keyword evidence="5 11" id="KW-0812">Transmembrane</keyword>
<dbReference type="Pfam" id="PF14510">
    <property type="entry name" value="ABC_trans_N"/>
    <property type="match status" value="1"/>
</dbReference>
<dbReference type="GO" id="GO:0016887">
    <property type="term" value="F:ATP hydrolysis activity"/>
    <property type="evidence" value="ECO:0007669"/>
    <property type="project" value="InterPro"/>
</dbReference>
<dbReference type="PROSITE" id="PS00211">
    <property type="entry name" value="ABC_TRANSPORTER_1"/>
    <property type="match status" value="1"/>
</dbReference>
<evidence type="ECO:0000256" key="8">
    <source>
        <dbReference type="ARBA" id="ARBA00022989"/>
    </source>
</evidence>
<reference evidence="13 14" key="1">
    <citation type="journal article" date="2016" name="Sci. Rep.">
        <title>Penicillium arizonense, a new, genome sequenced fungal species, reveals a high chemical diversity in secreted metabolites.</title>
        <authorList>
            <person name="Grijseels S."/>
            <person name="Nielsen J.C."/>
            <person name="Randelovic M."/>
            <person name="Nielsen J."/>
            <person name="Nielsen K.F."/>
            <person name="Workman M."/>
            <person name="Frisvad J.C."/>
        </authorList>
    </citation>
    <scope>NUCLEOTIDE SEQUENCE [LARGE SCALE GENOMIC DNA]</scope>
    <source>
        <strain evidence="13 14">CBS 141311</strain>
    </source>
</reference>
<feature type="domain" description="ABC transporter" evidence="12">
    <location>
        <begin position="524"/>
        <end position="770"/>
    </location>
</feature>
<dbReference type="RefSeq" id="XP_022487630.1">
    <property type="nucleotide sequence ID" value="XM_022632612.1"/>
</dbReference>
<comment type="caution">
    <text evidence="13">The sequence shown here is derived from an EMBL/GenBank/DDBJ whole genome shotgun (WGS) entry which is preliminary data.</text>
</comment>
<feature type="transmembrane region" description="Helical" evidence="11">
    <location>
        <begin position="1006"/>
        <end position="1026"/>
    </location>
</feature>
<dbReference type="GO" id="GO:0140359">
    <property type="term" value="F:ABC-type transporter activity"/>
    <property type="evidence" value="ECO:0007669"/>
    <property type="project" value="InterPro"/>
</dbReference>
<dbReference type="GO" id="GO:0005524">
    <property type="term" value="F:ATP binding"/>
    <property type="evidence" value="ECO:0007669"/>
    <property type="project" value="UniProtKB-KW"/>
</dbReference>
<dbReference type="Proteomes" id="UP000177622">
    <property type="component" value="Unassembled WGS sequence"/>
</dbReference>
<keyword evidence="4" id="KW-1003">Cell membrane</keyword>
<protein>
    <recommendedName>
        <fullName evidence="12">ABC transporter domain-containing protein</fullName>
    </recommendedName>
</protein>
<keyword evidence="7" id="KW-0067">ATP-binding</keyword>
<dbReference type="InterPro" id="IPR029481">
    <property type="entry name" value="ABC_trans_N"/>
</dbReference>
<dbReference type="Pfam" id="PF19055">
    <property type="entry name" value="ABC2_membrane_7"/>
    <property type="match status" value="1"/>
</dbReference>
<evidence type="ECO:0000313" key="13">
    <source>
        <dbReference type="EMBL" id="OGE52188.1"/>
    </source>
</evidence>